<keyword evidence="4" id="KW-1185">Reference proteome</keyword>
<evidence type="ECO:0000256" key="1">
    <source>
        <dbReference type="SAM" id="Phobius"/>
    </source>
</evidence>
<organism evidence="3 4">
    <name type="scientific">Calocera viscosa (strain TUFC12733)</name>
    <dbReference type="NCBI Taxonomy" id="1330018"/>
    <lineage>
        <taxon>Eukaryota</taxon>
        <taxon>Fungi</taxon>
        <taxon>Dikarya</taxon>
        <taxon>Basidiomycota</taxon>
        <taxon>Agaricomycotina</taxon>
        <taxon>Dacrymycetes</taxon>
        <taxon>Dacrymycetales</taxon>
        <taxon>Dacrymycetaceae</taxon>
        <taxon>Calocera</taxon>
    </lineage>
</organism>
<reference evidence="3 4" key="1">
    <citation type="journal article" date="2016" name="Mol. Biol. Evol.">
        <title>Comparative Genomics of Early-Diverging Mushroom-Forming Fungi Provides Insights into the Origins of Lignocellulose Decay Capabilities.</title>
        <authorList>
            <person name="Nagy L.G."/>
            <person name="Riley R."/>
            <person name="Tritt A."/>
            <person name="Adam C."/>
            <person name="Daum C."/>
            <person name="Floudas D."/>
            <person name="Sun H."/>
            <person name="Yadav J.S."/>
            <person name="Pangilinan J."/>
            <person name="Larsson K.H."/>
            <person name="Matsuura K."/>
            <person name="Barry K."/>
            <person name="Labutti K."/>
            <person name="Kuo R."/>
            <person name="Ohm R.A."/>
            <person name="Bhattacharya S.S."/>
            <person name="Shirouzu T."/>
            <person name="Yoshinaga Y."/>
            <person name="Martin F.M."/>
            <person name="Grigoriev I.V."/>
            <person name="Hibbett D.S."/>
        </authorList>
    </citation>
    <scope>NUCLEOTIDE SEQUENCE [LARGE SCALE GENOMIC DNA]</scope>
    <source>
        <strain evidence="3 4">TUFC12733</strain>
    </source>
</reference>
<keyword evidence="1" id="KW-0472">Membrane</keyword>
<dbReference type="STRING" id="1330018.A0A167IZZ0"/>
<name>A0A167IZZ0_CALVF</name>
<dbReference type="OrthoDB" id="3219854at2759"/>
<feature type="transmembrane region" description="Helical" evidence="1">
    <location>
        <begin position="99"/>
        <end position="122"/>
    </location>
</feature>
<feature type="transmembrane region" description="Helical" evidence="1">
    <location>
        <begin position="33"/>
        <end position="55"/>
    </location>
</feature>
<dbReference type="Pfam" id="PF20153">
    <property type="entry name" value="DUF6535"/>
    <property type="match status" value="1"/>
</dbReference>
<feature type="transmembrane region" description="Helical" evidence="1">
    <location>
        <begin position="189"/>
        <end position="214"/>
    </location>
</feature>
<evidence type="ECO:0000313" key="4">
    <source>
        <dbReference type="Proteomes" id="UP000076738"/>
    </source>
</evidence>
<dbReference type="AlphaFoldDB" id="A0A167IZZ0"/>
<protein>
    <recommendedName>
        <fullName evidence="2">DUF6535 domain-containing protein</fullName>
    </recommendedName>
</protein>
<keyword evidence="1" id="KW-1133">Transmembrane helix</keyword>
<gene>
    <name evidence="3" type="ORF">CALVIDRAFT_486474</name>
</gene>
<dbReference type="Proteomes" id="UP000076738">
    <property type="component" value="Unassembled WGS sequence"/>
</dbReference>
<proteinExistence type="predicted"/>
<feature type="transmembrane region" description="Helical" evidence="1">
    <location>
        <begin position="162"/>
        <end position="183"/>
    </location>
</feature>
<evidence type="ECO:0000313" key="3">
    <source>
        <dbReference type="EMBL" id="KZO93118.1"/>
    </source>
</evidence>
<dbReference type="InterPro" id="IPR045338">
    <property type="entry name" value="DUF6535"/>
</dbReference>
<feature type="domain" description="DUF6535" evidence="2">
    <location>
        <begin position="8"/>
        <end position="184"/>
    </location>
</feature>
<sequence>MGPDGALWPIYNEEADRADREMVETYNGGMENLLVFAALFSALVTAFLVLSIPLLQEDSGQATVDGIKALSAQIASQAGGSDSLQPYQEMVFQPSASAIGVNVLWICSLFVSLSTSVLAMLAKQWLRMYITNVPSTPKHKAMERQFRYDGLQTWKVDGIVNALPVCIHFAVALFFAGLVVYLWNMSVWVGVPVVILACLGIIGYLFLAIAPLVWEQCPYKSP</sequence>
<accession>A0A167IZZ0</accession>
<feature type="non-terminal residue" evidence="3">
    <location>
        <position position="222"/>
    </location>
</feature>
<keyword evidence="1" id="KW-0812">Transmembrane</keyword>
<evidence type="ECO:0000259" key="2">
    <source>
        <dbReference type="Pfam" id="PF20153"/>
    </source>
</evidence>
<dbReference type="EMBL" id="KV417304">
    <property type="protein sequence ID" value="KZO93118.1"/>
    <property type="molecule type" value="Genomic_DNA"/>
</dbReference>